<evidence type="ECO:0000256" key="4">
    <source>
        <dbReference type="ARBA" id="ARBA00023288"/>
    </source>
</evidence>
<keyword evidence="8" id="KW-1185">Reference proteome</keyword>
<feature type="domain" description="C-type lysozyme inhibitor" evidence="6">
    <location>
        <begin position="36"/>
        <end position="101"/>
    </location>
</feature>
<proteinExistence type="predicted"/>
<evidence type="ECO:0000256" key="2">
    <source>
        <dbReference type="ARBA" id="ARBA00023136"/>
    </source>
</evidence>
<dbReference type="Proteomes" id="UP000267077">
    <property type="component" value="Unassembled WGS sequence"/>
</dbReference>
<feature type="signal peptide" evidence="5">
    <location>
        <begin position="1"/>
        <end position="18"/>
    </location>
</feature>
<keyword evidence="2" id="KW-0472">Membrane</keyword>
<dbReference type="Pfam" id="PF09864">
    <property type="entry name" value="MliC"/>
    <property type="match status" value="1"/>
</dbReference>
<dbReference type="OrthoDB" id="26727at2"/>
<sequence>MKMLPFAALLLFAGGVSATSLNAPQIQVHRTITADYRCPGGQRFRVTYLNASNGQSFAVVPYRGNPMLLVSTMAADGAAYQADSLTWRIKGRGATLVDARVDAGKPVLEGCTTD</sequence>
<name>A0A432LT35_9GAMM</name>
<evidence type="ECO:0000313" key="7">
    <source>
        <dbReference type="EMBL" id="RUL63440.1"/>
    </source>
</evidence>
<dbReference type="SUPFAM" id="SSF141488">
    <property type="entry name" value="YdhA-like"/>
    <property type="match status" value="1"/>
</dbReference>
<evidence type="ECO:0000256" key="1">
    <source>
        <dbReference type="ARBA" id="ARBA00022729"/>
    </source>
</evidence>
<organism evidence="7 8">
    <name type="scientific">Dyella dinghuensis</name>
    <dbReference type="NCBI Taxonomy" id="1920169"/>
    <lineage>
        <taxon>Bacteria</taxon>
        <taxon>Pseudomonadati</taxon>
        <taxon>Pseudomonadota</taxon>
        <taxon>Gammaproteobacteria</taxon>
        <taxon>Lysobacterales</taxon>
        <taxon>Rhodanobacteraceae</taxon>
        <taxon>Dyella</taxon>
    </lineage>
</organism>
<dbReference type="AlphaFoldDB" id="A0A432LT35"/>
<keyword evidence="1 5" id="KW-0732">Signal</keyword>
<protein>
    <submittedName>
        <fullName evidence="7">Transcriptional regulator</fullName>
    </submittedName>
</protein>
<evidence type="ECO:0000313" key="8">
    <source>
        <dbReference type="Proteomes" id="UP000267077"/>
    </source>
</evidence>
<comment type="caution">
    <text evidence="7">The sequence shown here is derived from an EMBL/GenBank/DDBJ whole genome shotgun (WGS) entry which is preliminary data.</text>
</comment>
<accession>A0A432LT35</accession>
<evidence type="ECO:0000259" key="6">
    <source>
        <dbReference type="Pfam" id="PF09864"/>
    </source>
</evidence>
<gene>
    <name evidence="7" type="ORF">EKH79_13710</name>
</gene>
<dbReference type="InterPro" id="IPR018660">
    <property type="entry name" value="MliC"/>
</dbReference>
<dbReference type="Gene3D" id="2.40.128.200">
    <property type="match status" value="1"/>
</dbReference>
<feature type="chain" id="PRO_5019004974" evidence="5">
    <location>
        <begin position="19"/>
        <end position="114"/>
    </location>
</feature>
<keyword evidence="4" id="KW-0449">Lipoprotein</keyword>
<keyword evidence="3" id="KW-0564">Palmitate</keyword>
<evidence type="ECO:0000256" key="3">
    <source>
        <dbReference type="ARBA" id="ARBA00023139"/>
    </source>
</evidence>
<dbReference type="EMBL" id="RYZR01000006">
    <property type="protein sequence ID" value="RUL63440.1"/>
    <property type="molecule type" value="Genomic_DNA"/>
</dbReference>
<reference evidence="7 8" key="1">
    <citation type="submission" date="2018-12" db="EMBL/GenBank/DDBJ databases">
        <title>Dyella dinghuensis sp. nov. DHOA06 and Dyella choica sp. nov. 4M-K27, isolated from forest soil.</title>
        <authorList>
            <person name="Qiu L.-H."/>
            <person name="Gao Z.-H."/>
        </authorList>
    </citation>
    <scope>NUCLEOTIDE SEQUENCE [LARGE SCALE GENOMIC DNA]</scope>
    <source>
        <strain evidence="7 8">DHOA06</strain>
    </source>
</reference>
<dbReference type="InterPro" id="IPR036328">
    <property type="entry name" value="MliC_sf"/>
</dbReference>
<evidence type="ECO:0000256" key="5">
    <source>
        <dbReference type="SAM" id="SignalP"/>
    </source>
</evidence>
<dbReference type="RefSeq" id="WP_126674375.1">
    <property type="nucleotide sequence ID" value="NZ_RYZR01000006.1"/>
</dbReference>